<accession>A0ABV5FVF4</accession>
<organism evidence="1 2">
    <name type="scientific">Citricoccus parietis</name>
    <dbReference type="NCBI Taxonomy" id="592307"/>
    <lineage>
        <taxon>Bacteria</taxon>
        <taxon>Bacillati</taxon>
        <taxon>Actinomycetota</taxon>
        <taxon>Actinomycetes</taxon>
        <taxon>Micrococcales</taxon>
        <taxon>Micrococcaceae</taxon>
        <taxon>Citricoccus</taxon>
    </lineage>
</organism>
<protein>
    <submittedName>
        <fullName evidence="1">Uncharacterized protein</fullName>
    </submittedName>
</protein>
<proteinExistence type="predicted"/>
<dbReference type="EMBL" id="JBHMFI010000001">
    <property type="protein sequence ID" value="MFB9070258.1"/>
    <property type="molecule type" value="Genomic_DNA"/>
</dbReference>
<comment type="caution">
    <text evidence="1">The sequence shown here is derived from an EMBL/GenBank/DDBJ whole genome shotgun (WGS) entry which is preliminary data.</text>
</comment>
<name>A0ABV5FVF4_9MICC</name>
<evidence type="ECO:0000313" key="2">
    <source>
        <dbReference type="Proteomes" id="UP001589575"/>
    </source>
</evidence>
<sequence length="83" mass="9132">MRNSPPLADGLHHDPVGMVHAAAEVPVSAQVRTPVGRLRVAPPRAESRRDRGQFVREEFCMRFHGKHGAKRSVHRPVSSHPGG</sequence>
<evidence type="ECO:0000313" key="1">
    <source>
        <dbReference type="EMBL" id="MFB9070258.1"/>
    </source>
</evidence>
<gene>
    <name evidence="1" type="ORF">ACFFX0_03250</name>
</gene>
<keyword evidence="2" id="KW-1185">Reference proteome</keyword>
<dbReference type="Proteomes" id="UP001589575">
    <property type="component" value="Unassembled WGS sequence"/>
</dbReference>
<reference evidence="1 2" key="1">
    <citation type="submission" date="2024-09" db="EMBL/GenBank/DDBJ databases">
        <authorList>
            <person name="Sun Q."/>
            <person name="Mori K."/>
        </authorList>
    </citation>
    <scope>NUCLEOTIDE SEQUENCE [LARGE SCALE GENOMIC DNA]</scope>
    <source>
        <strain evidence="1 2">CCM 7609</strain>
    </source>
</reference>